<dbReference type="Gene3D" id="2.60.40.1080">
    <property type="match status" value="1"/>
</dbReference>
<protein>
    <submittedName>
        <fullName evidence="4">Carboxypeptidase regulatory-like domain-containing protein</fullName>
    </submittedName>
</protein>
<keyword evidence="2" id="KW-0812">Transmembrane</keyword>
<feature type="domain" description="Ig-like" evidence="3">
    <location>
        <begin position="1704"/>
        <end position="1833"/>
    </location>
</feature>
<sequence>MKGKRRERLMALALIFAMTAGMIAEPVRISAAQEYSSKVSEQNGVTEAYTVSGQILSGGTAVSGAAVQLGDFAPQVTDKSGAYSVREVPNGTYNLTVSRNGFERYESSVTVSGTEVTNADAVLCLTAGSVGIANSDIVVGERTEVSYRCDLSEGEIQSVLWQSGDAATATVENGIVTGVKAGKTTITPTITSVYGDVPMTETEITVGECGTEMEKMEINKAGIFKNKLNIDVTVKALAGESTPTGGDVEFKIKQMGVKDDIAEEAYTKPLENGKAQLQLAKKNFDFSGEYLITAAYKGHAGYYAESGAKTESYNYEISGLEYEDETGKITSHKERPLTLTYGEQKTIWVSEENSAANEVFSNVSDKVNIVKQEQSGKAGYTEFTITAKNTGKCDIVFKRTADGEKIYPYLYVEVKPKELNIDTDKEKSYMVYSKIYDDNKDVFVNADTKDIITLERMNFDLGVIGGDTVSVDLAAAADIKGILSGEFDGNVTDGRETQITFNQNQLKLQNDNGNYVLADKEIQISAKAVILKRPVTVKVSDAERSFGHAYHNGIGNGPDYIFHSDDWVDVQTGTGEGIEGIIEKGYRDPSSETALTEEQADGNTAKPDTYEKVLSIDTAKMDGIQAENYDFRIEKGTLTVKEEEINDIFSYINFENFKENPTIYMNDKKELWVKADKGKLELNTCTEKLYDEVLLTKVGETALSPSVSLTGEGYVFDRADVEESEEISLTLRFKNQQGVYSKEFSYHIYLDNTIPEVFISEAEGSETPLGDFVNKISFGLFGKTEYKVKVKVTETDTSGLKEWTYMVLPLKKDMVNGTDKVSDADNLTEEEITKSRLLQYIETLKDSGEYVWQPANPSGDLTEIIIDRKDTGEDFAANHYVVLVKPYDNVKNSKIYTSLGIILDNNEPYVDLGLDYEGGQVYREVYNDDVKLHVSVTDNNHPADKTVSGLREIYYQVAVGRENLEKAERVSLYNAEKGKKYTLEELQNEVLQRNITISKKWNSNDIWVGVTAVDNSGNEYQAFQHLKIDMTKPEVSVKYETKATEDYAPYYNRDRTVLVAVRERNVDVNSIKELWFDLQREGEQKSAQYTLSSMGAIEGITVESVKDSQEGQNAAQYTDDRIIEMRIRFHGDNKYDFDVHCADKGDWEEEQDNSTYFVIDKTAPELSVAYGNADGTAGVAESEQSRFYSGKPMTAKVEIKEHNFAYADKDVPIEVKVTADKVGEGEEIPDYTALEKTNSLDVWNKNVDTYTSMYVFRSDANYIHSIVYTDLAGNAVSYGPGCFTVDKTNPTGTVKIKGLGFWESLLEKITFGLFSPSAVDTEVTGADHTSPVAPVQYTRVQDQMTRDELEAYNGWSSASEDRPDYAGFSVNPDEQFIVYTKVTDYAGNYQFFSSDGMIADGTKPGPVVAITNLSQSQNGIFHEDVTLQIDVEDPTVGDTYSGLEKVWYTVSAAGNVNTSETIELLDNSRNRIQGNKTFSQVITVPASEYNSNDVKVQAFAQDFSGNKGNSDITELKIDVTNPTVSVAWDLNNPSNGKYYKDTRTATVTVTDRNFDANNVRFNITNTDGTEANISGWSSSSDMGISDSAASTCQVSFPADGDYTFTLGCTDLAGNGGEYGKTDAFTIDKTNPVLTVSYDNSSARNGRYFKETRTATVTVREHNFNPADVRTAVTAALQGCGISPPSISGFSDSGDIHTATVRYAADGDYTFDIDYTDMAGNQAADYTPDCFTVDLTKPEVEITDIKDKSANNDVVAPGVKATDANYDAGNVTITVTGANNGKVDIGKVVSAVENGQSIKMNDFAREEKMDDLYTLTAKSVDKAGNETEKSVLFSVNRYGSVYVLDDATREDKGGWLSTKNHTYIRKEQELGVMEYNIDTIESGKITVDRDGKLTILKENQDYTVKSTGSDTQWKENHYILSAANFSQEGNYNVIFNTRDRANNTMNNTSVKKSNKNLPIEFTVDKTAPTVVVSGVEDGGQYRQAEKHMTADVKDNLALARVNVCIDGERTVYSADELREVNGIIKTTVPSANSWQEIEITSEDEAGNQLGETKEKDKAQSVVMKILVTPNLLIQYYMNKPLFYGSIATVVMIAGVIGFLARRKKKETA</sequence>
<keyword evidence="2" id="KW-1133">Transmembrane helix</keyword>
<proteinExistence type="predicted"/>
<dbReference type="InterPro" id="IPR013784">
    <property type="entry name" value="Carb-bd-like_fold"/>
</dbReference>
<evidence type="ECO:0000313" key="4">
    <source>
        <dbReference type="EMBL" id="NSJ86031.1"/>
    </source>
</evidence>
<comment type="caution">
    <text evidence="4">The sequence shown here is derived from an EMBL/GenBank/DDBJ whole genome shotgun (WGS) entry which is preliminary data.</text>
</comment>
<dbReference type="SUPFAM" id="SSF49452">
    <property type="entry name" value="Starch-binding domain-like"/>
    <property type="match status" value="1"/>
</dbReference>
<dbReference type="RefSeq" id="WP_173749054.1">
    <property type="nucleotide sequence ID" value="NZ_JAAITA010000007.1"/>
</dbReference>
<keyword evidence="2" id="KW-0472">Membrane</keyword>
<feature type="transmembrane region" description="Helical" evidence="2">
    <location>
        <begin position="2080"/>
        <end position="2099"/>
    </location>
</feature>
<keyword evidence="5" id="KW-1185">Reference proteome</keyword>
<gene>
    <name evidence="4" type="ORF">G5A70_07560</name>
</gene>
<evidence type="ECO:0000256" key="1">
    <source>
        <dbReference type="SAM" id="MobiDB-lite"/>
    </source>
</evidence>
<feature type="region of interest" description="Disordered" evidence="1">
    <location>
        <begin position="586"/>
        <end position="605"/>
    </location>
</feature>
<dbReference type="SUPFAM" id="SSF49373">
    <property type="entry name" value="Invasin/intimin cell-adhesion fragments"/>
    <property type="match status" value="1"/>
</dbReference>
<name>A0ABX2I9U0_BLAHA</name>
<reference evidence="4 5" key="1">
    <citation type="journal article" date="2020" name="Cell Host Microbe">
        <title>Functional and Genomic Variation between Human-Derived Isolates of Lachnospiraceae Reveals Inter- and Intra-Species Diversity.</title>
        <authorList>
            <person name="Sorbara M.T."/>
            <person name="Littmann E.R."/>
            <person name="Fontana E."/>
            <person name="Moody T.U."/>
            <person name="Kohout C.E."/>
            <person name="Gjonbalaj M."/>
            <person name="Eaton V."/>
            <person name="Seok R."/>
            <person name="Leiner I.M."/>
            <person name="Pamer E.G."/>
        </authorList>
    </citation>
    <scope>NUCLEOTIDE SEQUENCE [LARGE SCALE GENOMIC DNA]</scope>
    <source>
        <strain evidence="4 5">MSK.15.26</strain>
    </source>
</reference>
<dbReference type="Pfam" id="PF13750">
    <property type="entry name" value="Big_3_3"/>
    <property type="match status" value="1"/>
</dbReference>
<dbReference type="InterPro" id="IPR022038">
    <property type="entry name" value="Ig-like_bact"/>
</dbReference>
<dbReference type="EMBL" id="JAAITA010000007">
    <property type="protein sequence ID" value="NSJ86031.1"/>
    <property type="molecule type" value="Genomic_DNA"/>
</dbReference>
<dbReference type="Proteomes" id="UP000822142">
    <property type="component" value="Unassembled WGS sequence"/>
</dbReference>
<evidence type="ECO:0000259" key="3">
    <source>
        <dbReference type="Pfam" id="PF13750"/>
    </source>
</evidence>
<evidence type="ECO:0000256" key="2">
    <source>
        <dbReference type="SAM" id="Phobius"/>
    </source>
</evidence>
<evidence type="ECO:0000313" key="5">
    <source>
        <dbReference type="Proteomes" id="UP000822142"/>
    </source>
</evidence>
<dbReference type="InterPro" id="IPR008964">
    <property type="entry name" value="Invasin/intimin_cell_adhesion"/>
</dbReference>
<dbReference type="Pfam" id="PF13620">
    <property type="entry name" value="CarboxypepD_reg"/>
    <property type="match status" value="1"/>
</dbReference>
<accession>A0ABX2I9U0</accession>
<organism evidence="4 5">
    <name type="scientific">Blautia hansenii</name>
    <name type="common">Ruminococcus hansenii</name>
    <dbReference type="NCBI Taxonomy" id="1322"/>
    <lineage>
        <taxon>Bacteria</taxon>
        <taxon>Bacillati</taxon>
        <taxon>Bacillota</taxon>
        <taxon>Clostridia</taxon>
        <taxon>Lachnospirales</taxon>
        <taxon>Lachnospiraceae</taxon>
        <taxon>Blautia</taxon>
    </lineage>
</organism>
<dbReference type="Gene3D" id="2.60.40.1120">
    <property type="entry name" value="Carboxypeptidase-like, regulatory domain"/>
    <property type="match status" value="1"/>
</dbReference>